<protein>
    <submittedName>
        <fullName evidence="2">Nucleotide pyrophosphohydrolase</fullName>
    </submittedName>
</protein>
<evidence type="ECO:0000313" key="3">
    <source>
        <dbReference type="Proteomes" id="UP001596142"/>
    </source>
</evidence>
<dbReference type="InterPro" id="IPR004518">
    <property type="entry name" value="MazG-like_dom"/>
</dbReference>
<dbReference type="Proteomes" id="UP001596142">
    <property type="component" value="Unassembled WGS sequence"/>
</dbReference>
<dbReference type="RefSeq" id="WP_083465291.1">
    <property type="nucleotide sequence ID" value="NZ_JBHSOZ010000010.1"/>
</dbReference>
<dbReference type="PANTHER" id="PTHR42692:SF1">
    <property type="entry name" value="NUCLEOTIDE PYROPHOSPHOHYDROLASE"/>
    <property type="match status" value="1"/>
</dbReference>
<reference evidence="3" key="1">
    <citation type="journal article" date="2019" name="Int. J. Syst. Evol. Microbiol.">
        <title>The Global Catalogue of Microorganisms (GCM) 10K type strain sequencing project: providing services to taxonomists for standard genome sequencing and annotation.</title>
        <authorList>
            <consortium name="The Broad Institute Genomics Platform"/>
            <consortium name="The Broad Institute Genome Sequencing Center for Infectious Disease"/>
            <person name="Wu L."/>
            <person name="Ma J."/>
        </authorList>
    </citation>
    <scope>NUCLEOTIDE SEQUENCE [LARGE SCALE GENOMIC DNA]</scope>
    <source>
        <strain evidence="3">CECT 7184</strain>
    </source>
</reference>
<evidence type="ECO:0000259" key="1">
    <source>
        <dbReference type="Pfam" id="PF03819"/>
    </source>
</evidence>
<dbReference type="InterPro" id="IPR047046">
    <property type="entry name" value="YpjD/YvdC"/>
</dbReference>
<comment type="caution">
    <text evidence="2">The sequence shown here is derived from an EMBL/GenBank/DDBJ whole genome shotgun (WGS) entry which is preliminary data.</text>
</comment>
<gene>
    <name evidence="2" type="ORF">ACFPU1_15950</name>
</gene>
<proteinExistence type="predicted"/>
<dbReference type="PANTHER" id="PTHR42692">
    <property type="entry name" value="NUCLEOTIDE PYROPHOSPHOHYDROLASE"/>
    <property type="match status" value="1"/>
</dbReference>
<dbReference type="PIRSF" id="PIRSF029904">
    <property type="entry name" value="UCP029904_pph"/>
    <property type="match status" value="1"/>
</dbReference>
<feature type="domain" description="NTP pyrophosphohydrolase MazG-like" evidence="1">
    <location>
        <begin position="43"/>
        <end position="122"/>
    </location>
</feature>
<accession>A0ABW0YW31</accession>
<dbReference type="SUPFAM" id="SSF101386">
    <property type="entry name" value="all-alpha NTP pyrophosphatases"/>
    <property type="match status" value="1"/>
</dbReference>
<dbReference type="EMBL" id="JBHSOZ010000010">
    <property type="protein sequence ID" value="MFC5714244.1"/>
    <property type="molecule type" value="Genomic_DNA"/>
</dbReference>
<dbReference type="InterPro" id="IPR012359">
    <property type="entry name" value="MazG-related_YpjD"/>
</dbReference>
<keyword evidence="3" id="KW-1185">Reference proteome</keyword>
<dbReference type="CDD" id="cd11531">
    <property type="entry name" value="NTP-PPase_BsYpjD"/>
    <property type="match status" value="1"/>
</dbReference>
<dbReference type="Gene3D" id="1.10.287.1080">
    <property type="entry name" value="MazG-like"/>
    <property type="match status" value="1"/>
</dbReference>
<dbReference type="Pfam" id="PF03819">
    <property type="entry name" value="MazG"/>
    <property type="match status" value="1"/>
</dbReference>
<evidence type="ECO:0000313" key="2">
    <source>
        <dbReference type="EMBL" id="MFC5714244.1"/>
    </source>
</evidence>
<sequence length="131" mass="15393">MSNSFSFATIREKCEVETMERKTMEQMQKEVDEYIGQFKEGYFSPLAMLARMTEEVGELAREVNHLYGEKPKKSTEDVKAMEQEIGDMMFVLICFANSLDINMEESFDLVMEKFNTRDKDRWTKINEGDDQ</sequence>
<name>A0ABW0YW31_9BACI</name>
<organism evidence="2 3">
    <name type="scientific">Thalassorhabdus alkalitolerans</name>
    <dbReference type="NCBI Taxonomy" id="2282697"/>
    <lineage>
        <taxon>Bacteria</taxon>
        <taxon>Bacillati</taxon>
        <taxon>Bacillota</taxon>
        <taxon>Bacilli</taxon>
        <taxon>Bacillales</taxon>
        <taxon>Bacillaceae</taxon>
        <taxon>Thalassorhabdus</taxon>
    </lineage>
</organism>